<dbReference type="AlphaFoldDB" id="A0A9C6U175"/>
<accession>A0A9C6U175</accession>
<protein>
    <submittedName>
        <fullName evidence="3">Uncharacterized protein LOC113204939</fullName>
    </submittedName>
</protein>
<name>A0A9C6U175_FRAOC</name>
<dbReference type="GeneID" id="113204939"/>
<gene>
    <name evidence="3" type="primary">LOC113204939</name>
</gene>
<sequence length="172" mass="17827">MPCPGRRSISSAVRTMTTTDDWLNNKSASHSPPTPTGPQPNNHLSQSRDSSPEGGVPMTSMSMTGMGPRRNRKADSVEVESVVMETNVNCRSEPEADPGSPTSAAQEQNARGAAQGAAQGAVPGAGRGGKHRDRGNKSRLFGSARSAGLAHPAPHRNNKPGAGLLLPNEAVS</sequence>
<feature type="compositionally biased region" description="Polar residues" evidence="1">
    <location>
        <begin position="8"/>
        <end position="31"/>
    </location>
</feature>
<proteinExistence type="predicted"/>
<feature type="compositionally biased region" description="Polar residues" evidence="1">
    <location>
        <begin position="39"/>
        <end position="49"/>
    </location>
</feature>
<feature type="region of interest" description="Disordered" evidence="1">
    <location>
        <begin position="1"/>
        <end position="172"/>
    </location>
</feature>
<organism evidence="2 3">
    <name type="scientific">Frankliniella occidentalis</name>
    <name type="common">Western flower thrips</name>
    <name type="synonym">Euthrips occidentalis</name>
    <dbReference type="NCBI Taxonomy" id="133901"/>
    <lineage>
        <taxon>Eukaryota</taxon>
        <taxon>Metazoa</taxon>
        <taxon>Ecdysozoa</taxon>
        <taxon>Arthropoda</taxon>
        <taxon>Hexapoda</taxon>
        <taxon>Insecta</taxon>
        <taxon>Pterygota</taxon>
        <taxon>Neoptera</taxon>
        <taxon>Paraneoptera</taxon>
        <taxon>Thysanoptera</taxon>
        <taxon>Terebrantia</taxon>
        <taxon>Thripoidea</taxon>
        <taxon>Thripidae</taxon>
        <taxon>Frankliniella</taxon>
    </lineage>
</organism>
<keyword evidence="2" id="KW-1185">Reference proteome</keyword>
<dbReference type="Proteomes" id="UP000504606">
    <property type="component" value="Unplaced"/>
</dbReference>
<evidence type="ECO:0000313" key="2">
    <source>
        <dbReference type="Proteomes" id="UP000504606"/>
    </source>
</evidence>
<feature type="compositionally biased region" description="Low complexity" evidence="1">
    <location>
        <begin position="104"/>
        <end position="124"/>
    </location>
</feature>
<dbReference type="RefSeq" id="XP_052119768.1">
    <property type="nucleotide sequence ID" value="XM_052263808.1"/>
</dbReference>
<evidence type="ECO:0000313" key="3">
    <source>
        <dbReference type="RefSeq" id="XP_052119768.1"/>
    </source>
</evidence>
<evidence type="ECO:0000256" key="1">
    <source>
        <dbReference type="SAM" id="MobiDB-lite"/>
    </source>
</evidence>
<dbReference type="KEGG" id="foc:113204939"/>
<reference evidence="3" key="1">
    <citation type="submission" date="2025-08" db="UniProtKB">
        <authorList>
            <consortium name="RefSeq"/>
        </authorList>
    </citation>
    <scope>IDENTIFICATION</scope>
    <source>
        <tissue evidence="3">Whole organism</tissue>
    </source>
</reference>